<evidence type="ECO:0007829" key="5">
    <source>
        <dbReference type="PeptideAtlas" id="E0CX24"/>
    </source>
</evidence>
<dbReference type="AlphaFoldDB" id="E0CX24"/>
<protein>
    <submittedName>
        <fullName evidence="2">GRIP and coiled-coil domain containing 2</fullName>
    </submittedName>
</protein>
<dbReference type="SMR" id="E0CX24"/>
<dbReference type="Proteomes" id="UP000000589">
    <property type="component" value="Chromosome 10"/>
</dbReference>
<dbReference type="VEuPathDB" id="HostDB:ENSMUSG00000038039"/>
<sequence>MEDSAPDAVAAAPSGTPKSKLETLPREDLIKFAKKQMMLLQKAKARIRQRS</sequence>
<evidence type="ECO:0000256" key="1">
    <source>
        <dbReference type="SAM" id="MobiDB-lite"/>
    </source>
</evidence>
<dbReference type="AGR" id="MGI:1917547"/>
<name>E0CX24_MOUSE</name>
<dbReference type="PeptideAtlas" id="E0CX24"/>
<dbReference type="ExpressionAtlas" id="E0CX24">
    <property type="expression patterns" value="baseline and differential"/>
</dbReference>
<gene>
    <name evidence="2 3" type="primary">Gcc2</name>
</gene>
<organism evidence="2 4">
    <name type="scientific">Mus musculus</name>
    <name type="common">Mouse</name>
    <dbReference type="NCBI Taxonomy" id="10090"/>
    <lineage>
        <taxon>Eukaryota</taxon>
        <taxon>Metazoa</taxon>
        <taxon>Chordata</taxon>
        <taxon>Craniata</taxon>
        <taxon>Vertebrata</taxon>
        <taxon>Euteleostomi</taxon>
        <taxon>Mammalia</taxon>
        <taxon>Eutheria</taxon>
        <taxon>Euarchontoglires</taxon>
        <taxon>Glires</taxon>
        <taxon>Rodentia</taxon>
        <taxon>Myomorpha</taxon>
        <taxon>Muroidea</taxon>
        <taxon>Muridae</taxon>
        <taxon>Murinae</taxon>
        <taxon>Mus</taxon>
        <taxon>Mus</taxon>
    </lineage>
</organism>
<feature type="region of interest" description="Disordered" evidence="1">
    <location>
        <begin position="1"/>
        <end position="23"/>
    </location>
</feature>
<proteinExistence type="evidence at protein level"/>
<reference evidence="2" key="4">
    <citation type="submission" date="2025-09" db="UniProtKB">
        <authorList>
            <consortium name="Ensembl"/>
        </authorList>
    </citation>
    <scope>IDENTIFICATION</scope>
    <source>
        <strain evidence="2">C57BL/6J</strain>
    </source>
</reference>
<reference evidence="2" key="3">
    <citation type="submission" date="2025-08" db="UniProtKB">
        <authorList>
            <consortium name="Ensembl"/>
        </authorList>
    </citation>
    <scope>IDENTIFICATION</scope>
    <source>
        <strain evidence="2">C57BL/6J</strain>
    </source>
</reference>
<dbReference type="Bgee" id="ENSMUSG00000038039">
    <property type="expression patterns" value="Expressed in embryonic post-anal tail and 65 other cell types or tissues"/>
</dbReference>
<accession>E0CX24</accession>
<evidence type="ECO:0000313" key="4">
    <source>
        <dbReference type="Proteomes" id="UP000000589"/>
    </source>
</evidence>
<dbReference type="Antibodypedia" id="33069">
    <property type="antibodies" value="178 antibodies from 30 providers"/>
</dbReference>
<feature type="compositionally biased region" description="Low complexity" evidence="1">
    <location>
        <begin position="1"/>
        <end position="14"/>
    </location>
</feature>
<evidence type="ECO:0000313" key="2">
    <source>
        <dbReference type="Ensembl" id="ENSMUSP00000124988.2"/>
    </source>
</evidence>
<dbReference type="HOGENOM" id="CLU_3105728_0_0_1"/>
<keyword evidence="5" id="KW-1267">Proteomics identification</keyword>
<dbReference type="GeneTree" id="ENSGT00950000183078"/>
<dbReference type="MGI" id="MGI:1917547">
    <property type="gene designation" value="Gcc2"/>
</dbReference>
<reference evidence="2 4" key="1">
    <citation type="journal article" date="2009" name="PLoS Biol.">
        <title>Lineage-specific biology revealed by a finished genome assembly of the mouse.</title>
        <authorList>
            <consortium name="Mouse Genome Sequencing Consortium"/>
            <person name="Church D.M."/>
            <person name="Goodstadt L."/>
            <person name="Hillier L.W."/>
            <person name="Zody M.C."/>
            <person name="Goldstein S."/>
            <person name="She X."/>
            <person name="Bult C.J."/>
            <person name="Agarwala R."/>
            <person name="Cherry J.L."/>
            <person name="DiCuccio M."/>
            <person name="Hlavina W."/>
            <person name="Kapustin Y."/>
            <person name="Meric P."/>
            <person name="Maglott D."/>
            <person name="Birtle Z."/>
            <person name="Marques A.C."/>
            <person name="Graves T."/>
            <person name="Zhou S."/>
            <person name="Teague B."/>
            <person name="Potamousis K."/>
            <person name="Churas C."/>
            <person name="Place M."/>
            <person name="Herschleb J."/>
            <person name="Runnheim R."/>
            <person name="Forrest D."/>
            <person name="Amos-Landgraf J."/>
            <person name="Schwartz D.C."/>
            <person name="Cheng Z."/>
            <person name="Lindblad-Toh K."/>
            <person name="Eichler E.E."/>
            <person name="Ponting C.P."/>
        </authorList>
    </citation>
    <scope>NUCLEOTIDE SEQUENCE [LARGE SCALE GENOMIC DNA]</scope>
    <source>
        <strain evidence="2 4">C57BL/6J</strain>
    </source>
</reference>
<dbReference type="ProteomicsDB" id="345129"/>
<keyword evidence="4" id="KW-1185">Reference proteome</keyword>
<evidence type="ECO:0000313" key="3">
    <source>
        <dbReference type="MGI" id="MGI:1917547"/>
    </source>
</evidence>
<dbReference type="Ensembl" id="ENSMUST00000162984.2">
    <property type="protein sequence ID" value="ENSMUSP00000124988.2"/>
    <property type="gene ID" value="ENSMUSG00000038039.14"/>
</dbReference>
<reference evidence="2 4" key="2">
    <citation type="journal article" date="2011" name="PLoS Biol.">
        <title>Modernizing reference genome assemblies.</title>
        <authorList>
            <person name="Church D.M."/>
            <person name="Schneider V.A."/>
            <person name="Graves T."/>
            <person name="Auger K."/>
            <person name="Cunningham F."/>
            <person name="Bouk N."/>
            <person name="Chen H.C."/>
            <person name="Agarwala R."/>
            <person name="McLaren W.M."/>
            <person name="Ritchie G.R."/>
            <person name="Albracht D."/>
            <person name="Kremitzki M."/>
            <person name="Rock S."/>
            <person name="Kotkiewicz H."/>
            <person name="Kremitzki C."/>
            <person name="Wollam A."/>
            <person name="Trani L."/>
            <person name="Fulton L."/>
            <person name="Fulton R."/>
            <person name="Matthews L."/>
            <person name="Whitehead S."/>
            <person name="Chow W."/>
            <person name="Torrance J."/>
            <person name="Dunn M."/>
            <person name="Harden G."/>
            <person name="Threadgold G."/>
            <person name="Wood J."/>
            <person name="Collins J."/>
            <person name="Heath P."/>
            <person name="Griffiths G."/>
            <person name="Pelan S."/>
            <person name="Grafham D."/>
            <person name="Eichler E.E."/>
            <person name="Weinstock G."/>
            <person name="Mardis E.R."/>
            <person name="Wilson R.K."/>
            <person name="Howe K."/>
            <person name="Flicek P."/>
            <person name="Hubbard T."/>
        </authorList>
    </citation>
    <scope>NUCLEOTIDE SEQUENCE [LARGE SCALE GENOMIC DNA]</scope>
    <source>
        <strain evidence="2 4">C57BL/6J</strain>
    </source>
</reference>